<gene>
    <name evidence="1" type="ORF">SAMN05421749_102149</name>
</gene>
<dbReference type="Proteomes" id="UP000242317">
    <property type="component" value="Unassembled WGS sequence"/>
</dbReference>
<accession>A0A1G6HE52</accession>
<proteinExistence type="predicted"/>
<dbReference type="EMBL" id="FMYK01000002">
    <property type="protein sequence ID" value="SDB92597.1"/>
    <property type="molecule type" value="Genomic_DNA"/>
</dbReference>
<reference evidence="2" key="1">
    <citation type="submission" date="2016-09" db="EMBL/GenBank/DDBJ databases">
        <authorList>
            <person name="Varghese N."/>
            <person name="Submissions S."/>
        </authorList>
    </citation>
    <scope>NUCLEOTIDE SEQUENCE [LARGE SCALE GENOMIC DNA]</scope>
    <source>
        <strain evidence="2">ANC 3699</strain>
    </source>
</reference>
<evidence type="ECO:0000313" key="2">
    <source>
        <dbReference type="Proteomes" id="UP000242317"/>
    </source>
</evidence>
<evidence type="ECO:0000313" key="1">
    <source>
        <dbReference type="EMBL" id="SDB92597.1"/>
    </source>
</evidence>
<name>A0A1G6HE52_9GAMM</name>
<sequence length="123" mass="13900">MNHIVNHFMQSTSHSISLHNNTTQHTISDQIRSDHATSTASMVTAGITATAAHASISVWHKQSILFKYLAYQTDRLFKLRWCGVLRQLAVNFAVSSTAIGRISDFKIRCKFKTFGVDLRQMMD</sequence>
<protein>
    <submittedName>
        <fullName evidence="1">Uncharacterized protein</fullName>
    </submittedName>
</protein>
<organism evidence="1 2">
    <name type="scientific">Acinetobacter marinus</name>
    <dbReference type="NCBI Taxonomy" id="281375"/>
    <lineage>
        <taxon>Bacteria</taxon>
        <taxon>Pseudomonadati</taxon>
        <taxon>Pseudomonadota</taxon>
        <taxon>Gammaproteobacteria</taxon>
        <taxon>Moraxellales</taxon>
        <taxon>Moraxellaceae</taxon>
        <taxon>Acinetobacter</taxon>
    </lineage>
</organism>
<dbReference type="AlphaFoldDB" id="A0A1G6HE52"/>
<keyword evidence="2" id="KW-1185">Reference proteome</keyword>